<feature type="region of interest" description="Disordered" evidence="1">
    <location>
        <begin position="22"/>
        <end position="43"/>
    </location>
</feature>
<dbReference type="Proteomes" id="UP000663880">
    <property type="component" value="Unassembled WGS sequence"/>
</dbReference>
<evidence type="ECO:0000313" key="3">
    <source>
        <dbReference type="Proteomes" id="UP000663880"/>
    </source>
</evidence>
<comment type="caution">
    <text evidence="2">The sequence shown here is derived from an EMBL/GenBank/DDBJ whole genome shotgun (WGS) entry which is preliminary data.</text>
</comment>
<dbReference type="AlphaFoldDB" id="A0A821X593"/>
<protein>
    <submittedName>
        <fullName evidence="2">Uncharacterized protein</fullName>
    </submittedName>
</protein>
<gene>
    <name evidence="2" type="ORF">PMACD_LOCUS14332</name>
</gene>
<keyword evidence="3" id="KW-1185">Reference proteome</keyword>
<feature type="non-terminal residue" evidence="2">
    <location>
        <position position="1"/>
    </location>
</feature>
<accession>A0A821X593</accession>
<evidence type="ECO:0000256" key="1">
    <source>
        <dbReference type="SAM" id="MobiDB-lite"/>
    </source>
</evidence>
<reference evidence="2" key="1">
    <citation type="submission" date="2021-02" db="EMBL/GenBank/DDBJ databases">
        <authorList>
            <person name="Steward A R."/>
        </authorList>
    </citation>
    <scope>NUCLEOTIDE SEQUENCE</scope>
</reference>
<evidence type="ECO:0000313" key="2">
    <source>
        <dbReference type="EMBL" id="CAF4936741.1"/>
    </source>
</evidence>
<name>A0A821X593_9NEOP</name>
<proteinExistence type="predicted"/>
<sequence>NSSLQPHQVIYGQAVQPFADRSTASPLSLGSSDNVPRSFELIR</sequence>
<feature type="compositionally biased region" description="Polar residues" evidence="1">
    <location>
        <begin position="22"/>
        <end position="35"/>
    </location>
</feature>
<dbReference type="EMBL" id="CAJOBZ010000064">
    <property type="protein sequence ID" value="CAF4936741.1"/>
    <property type="molecule type" value="Genomic_DNA"/>
</dbReference>
<organism evidence="2 3">
    <name type="scientific">Pieris macdunnoughi</name>
    <dbReference type="NCBI Taxonomy" id="345717"/>
    <lineage>
        <taxon>Eukaryota</taxon>
        <taxon>Metazoa</taxon>
        <taxon>Ecdysozoa</taxon>
        <taxon>Arthropoda</taxon>
        <taxon>Hexapoda</taxon>
        <taxon>Insecta</taxon>
        <taxon>Pterygota</taxon>
        <taxon>Neoptera</taxon>
        <taxon>Endopterygota</taxon>
        <taxon>Lepidoptera</taxon>
        <taxon>Glossata</taxon>
        <taxon>Ditrysia</taxon>
        <taxon>Papilionoidea</taxon>
        <taxon>Pieridae</taxon>
        <taxon>Pierinae</taxon>
        <taxon>Pieris</taxon>
    </lineage>
</organism>